<evidence type="ECO:0008006" key="10">
    <source>
        <dbReference type="Google" id="ProtNLM"/>
    </source>
</evidence>
<accession>A0A8T1PLL2</accession>
<dbReference type="InterPro" id="IPR044974">
    <property type="entry name" value="Disease_R_plants"/>
</dbReference>
<reference evidence="8" key="1">
    <citation type="submission" date="2020-12" db="EMBL/GenBank/DDBJ databases">
        <title>WGS assembly of Carya illinoinensis cv. Pawnee.</title>
        <authorList>
            <person name="Platts A."/>
            <person name="Shu S."/>
            <person name="Wright S."/>
            <person name="Barry K."/>
            <person name="Edger P."/>
            <person name="Pires J.C."/>
            <person name="Schmutz J."/>
        </authorList>
    </citation>
    <scope>NUCLEOTIDE SEQUENCE</scope>
    <source>
        <tissue evidence="8">Leaf</tissue>
    </source>
</reference>
<keyword evidence="1" id="KW-0677">Repeat</keyword>
<dbReference type="PANTHER" id="PTHR23155:SF1052">
    <property type="entry name" value="DISEASE RESISTANCE PROTEIN RPM1"/>
    <property type="match status" value="1"/>
</dbReference>
<evidence type="ECO:0000256" key="1">
    <source>
        <dbReference type="ARBA" id="ARBA00022737"/>
    </source>
</evidence>
<dbReference type="Pfam" id="PF23559">
    <property type="entry name" value="WHD_DRP"/>
    <property type="match status" value="1"/>
</dbReference>
<keyword evidence="9" id="KW-1185">Reference proteome</keyword>
<dbReference type="InterPro" id="IPR041118">
    <property type="entry name" value="Rx_N"/>
</dbReference>
<evidence type="ECO:0000313" key="8">
    <source>
        <dbReference type="EMBL" id="KAG6642411.1"/>
    </source>
</evidence>
<dbReference type="InterPro" id="IPR002182">
    <property type="entry name" value="NB-ARC"/>
</dbReference>
<dbReference type="AlphaFoldDB" id="A0A8T1PLL2"/>
<proteinExistence type="predicted"/>
<dbReference type="InterPro" id="IPR055414">
    <property type="entry name" value="LRR_R13L4/SHOC2-like"/>
</dbReference>
<dbReference type="InterPro" id="IPR058922">
    <property type="entry name" value="WHD_DRP"/>
</dbReference>
<evidence type="ECO:0000259" key="5">
    <source>
        <dbReference type="Pfam" id="PF18052"/>
    </source>
</evidence>
<organism evidence="8 9">
    <name type="scientific">Carya illinoinensis</name>
    <name type="common">Pecan</name>
    <dbReference type="NCBI Taxonomy" id="32201"/>
    <lineage>
        <taxon>Eukaryota</taxon>
        <taxon>Viridiplantae</taxon>
        <taxon>Streptophyta</taxon>
        <taxon>Embryophyta</taxon>
        <taxon>Tracheophyta</taxon>
        <taxon>Spermatophyta</taxon>
        <taxon>Magnoliopsida</taxon>
        <taxon>eudicotyledons</taxon>
        <taxon>Gunneridae</taxon>
        <taxon>Pentapetalae</taxon>
        <taxon>rosids</taxon>
        <taxon>fabids</taxon>
        <taxon>Fagales</taxon>
        <taxon>Juglandaceae</taxon>
        <taxon>Carya</taxon>
    </lineage>
</organism>
<comment type="caution">
    <text evidence="8">The sequence shown here is derived from an EMBL/GenBank/DDBJ whole genome shotgun (WGS) entry which is preliminary data.</text>
</comment>
<dbReference type="FunFam" id="3.40.50.300:FF:001091">
    <property type="entry name" value="Probable disease resistance protein At1g61300"/>
    <property type="match status" value="1"/>
</dbReference>
<dbReference type="Pfam" id="PF00931">
    <property type="entry name" value="NB-ARC"/>
    <property type="match status" value="1"/>
</dbReference>
<dbReference type="CDD" id="cd14798">
    <property type="entry name" value="RX-CC_like"/>
    <property type="match status" value="1"/>
</dbReference>
<evidence type="ECO:0000259" key="7">
    <source>
        <dbReference type="Pfam" id="PF23598"/>
    </source>
</evidence>
<evidence type="ECO:0000259" key="4">
    <source>
        <dbReference type="Pfam" id="PF00931"/>
    </source>
</evidence>
<dbReference type="FunFam" id="1.10.10.10:FF:000322">
    <property type="entry name" value="Probable disease resistance protein At1g63360"/>
    <property type="match status" value="1"/>
</dbReference>
<feature type="domain" description="Disease resistance N-terminal" evidence="5">
    <location>
        <begin position="5"/>
        <end position="99"/>
    </location>
</feature>
<evidence type="ECO:0000256" key="3">
    <source>
        <dbReference type="ARBA" id="ARBA00022821"/>
    </source>
</evidence>
<feature type="domain" description="NB-ARC" evidence="4">
    <location>
        <begin position="174"/>
        <end position="352"/>
    </location>
</feature>
<feature type="domain" description="Disease resistance protein winged helix" evidence="6">
    <location>
        <begin position="440"/>
        <end position="512"/>
    </location>
</feature>
<evidence type="ECO:0000313" key="9">
    <source>
        <dbReference type="Proteomes" id="UP000811609"/>
    </source>
</evidence>
<evidence type="ECO:0000256" key="2">
    <source>
        <dbReference type="ARBA" id="ARBA00022741"/>
    </source>
</evidence>
<dbReference type="GO" id="GO:0098542">
    <property type="term" value="P:defense response to other organism"/>
    <property type="evidence" value="ECO:0007669"/>
    <property type="project" value="TreeGrafter"/>
</dbReference>
<dbReference type="Proteomes" id="UP000811609">
    <property type="component" value="Chromosome 9"/>
</dbReference>
<evidence type="ECO:0000259" key="6">
    <source>
        <dbReference type="Pfam" id="PF23559"/>
    </source>
</evidence>
<sequence length="941" mass="108251">MSEIAVTLLVDKLFQLLAQEAELLKGVQREVVCIRDELESIKCFLKDVEASEGKGDLHDGLKTWVKQVREVAFHIEDVIDEYILHVAQHRHQHSFASFLHKIGHVLTKLKPCHEIATKIRDIKISIREIRERSERYGFTSTQQGSGSGTTNAVTWHDSRVGSLFTEEGEVVGIESTRNELVSWLIRGEVRRLVISMVGMGGIGKTTLAKKLYDTESVEGHFDCRVWITVSQSYNLQKILKAMTKQIYQAKETTVPMELNKMDEITLISQLRHYLLQKSYVVVFDDVWNTEFWEVVKHALPCNNRGSRIIITTRSHYVGVSCKESPSDLIHNLQPLSQNKAWELFCRKAFQSEFQGKCPKELERLSLEIVRKCEGLPLAIVAIGGLLSTKEKVPLEWRKLHDSLSSELEINPHLTSVTKILCLSYHDLPYYLKSCFLYFSVFPEDSSITDSRLFRLWIAEGFIEGKKGKQLEQVAEECLMELIHRNLVQVSFGDLDYEVRRKYRIHDLLHEIILSKAGELNFCKVLEADDSSFNGKGRRLSIHDARQNVVDTIEPSQVRSLFLFNLNEIPRSFMVKLFKKFKLLKVLDFEDAPIDYIPKEVGNLFHLKHLSLRNTKVKILPKSVGRLQNLQTLNVMETPVREIPIEIFKLYKLRHLLAHYHDLGIKSSLYSLQGVKIHNRVGCLKDLQTLSLVEANHHGAGIIEELGKLRQLRMLGVSNITAEDGRVLCASMENMNHLKILVVSSVSEYEMLDLQSISCPPQLLEHVVLRGRLEKFPNWIPELHNLVTLGLNFSGLEEDPLKCIQALPSLVNLFLNQGYAGEQLHFEEVGFRKLKKLTLRKLDRLKMVKIDRGALPLLEQLEIGPCPQLKEVPPGIQHLENLKTLDFSEMHRELVLKMQPDRGEDYWKVKKVTTVRFRYRIEGERYQIYRLGDSDLLERLQG</sequence>
<gene>
    <name evidence="8" type="ORF">CIPAW_09G139000</name>
</gene>
<dbReference type="Pfam" id="PF23598">
    <property type="entry name" value="LRR_14"/>
    <property type="match status" value="1"/>
</dbReference>
<keyword evidence="2" id="KW-0547">Nucleotide-binding</keyword>
<dbReference type="InterPro" id="IPR038005">
    <property type="entry name" value="RX-like_CC"/>
</dbReference>
<dbReference type="Pfam" id="PF18052">
    <property type="entry name" value="Rx_N"/>
    <property type="match status" value="1"/>
</dbReference>
<dbReference type="EMBL" id="CM031817">
    <property type="protein sequence ID" value="KAG6642411.1"/>
    <property type="molecule type" value="Genomic_DNA"/>
</dbReference>
<dbReference type="GO" id="GO:0043531">
    <property type="term" value="F:ADP binding"/>
    <property type="evidence" value="ECO:0007669"/>
    <property type="project" value="InterPro"/>
</dbReference>
<protein>
    <recommendedName>
        <fullName evidence="10">Disease resistance protein RPM1-like</fullName>
    </recommendedName>
</protein>
<name>A0A8T1PLL2_CARIL</name>
<feature type="domain" description="Disease resistance R13L4/SHOC-2-like LRR" evidence="7">
    <location>
        <begin position="556"/>
        <end position="886"/>
    </location>
</feature>
<dbReference type="PANTHER" id="PTHR23155">
    <property type="entry name" value="DISEASE RESISTANCE PROTEIN RP"/>
    <property type="match status" value="1"/>
</dbReference>
<keyword evidence="3" id="KW-0611">Plant defense</keyword>